<dbReference type="InterPro" id="IPR002508">
    <property type="entry name" value="MurNAc-LAA_cat"/>
</dbReference>
<organism evidence="5 6">
    <name type="scientific">Rubritalea profundi</name>
    <dbReference type="NCBI Taxonomy" id="1658618"/>
    <lineage>
        <taxon>Bacteria</taxon>
        <taxon>Pseudomonadati</taxon>
        <taxon>Verrucomicrobiota</taxon>
        <taxon>Verrucomicrobiia</taxon>
        <taxon>Verrucomicrobiales</taxon>
        <taxon>Rubritaleaceae</taxon>
        <taxon>Rubritalea</taxon>
    </lineage>
</organism>
<dbReference type="SUPFAM" id="SSF53187">
    <property type="entry name" value="Zn-dependent exopeptidases"/>
    <property type="match status" value="1"/>
</dbReference>
<proteinExistence type="predicted"/>
<sequence>MLDAGSYSNVVIDAGHGGKDKGAIWGGVRESDLNLKVAIKVETLLKARGIPVTMTRRSDKWVALSRRAQISNGKRNAIFVSIHFNATTHTYVRGVETYYASYSGKKLAESIQSKMIQKLKLKNRKARPGKQYAVLNKTTCPAVIVECGYISNYSERQRCNRSWYQSLAASAIVDGILEHY</sequence>
<dbReference type="InterPro" id="IPR050695">
    <property type="entry name" value="N-acetylmuramoyl_amidase_3"/>
</dbReference>
<dbReference type="SMART" id="SM00646">
    <property type="entry name" value="Ami_3"/>
    <property type="match status" value="1"/>
</dbReference>
<dbReference type="EMBL" id="MQWA01000001">
    <property type="protein sequence ID" value="PQJ30337.1"/>
    <property type="molecule type" value="Genomic_DNA"/>
</dbReference>
<accession>A0A2S7U716</accession>
<keyword evidence="3" id="KW-0378">Hydrolase</keyword>
<dbReference type="AlphaFoldDB" id="A0A2S7U716"/>
<reference evidence="5 6" key="1">
    <citation type="submission" date="2016-12" db="EMBL/GenBank/DDBJ databases">
        <title>Study of bacterial adaptation to deep sea.</title>
        <authorList>
            <person name="Song J."/>
            <person name="Yoshizawa S."/>
            <person name="Kogure K."/>
        </authorList>
    </citation>
    <scope>NUCLEOTIDE SEQUENCE [LARGE SCALE GENOMIC DNA]</scope>
    <source>
        <strain evidence="5 6">SAORIC-165</strain>
    </source>
</reference>
<evidence type="ECO:0000256" key="2">
    <source>
        <dbReference type="ARBA" id="ARBA00011901"/>
    </source>
</evidence>
<dbReference type="GO" id="GO:0008745">
    <property type="term" value="F:N-acetylmuramoyl-L-alanine amidase activity"/>
    <property type="evidence" value="ECO:0007669"/>
    <property type="project" value="UniProtKB-EC"/>
</dbReference>
<protein>
    <recommendedName>
        <fullName evidence="2">N-acetylmuramoyl-L-alanine amidase</fullName>
        <ecNumber evidence="2">3.5.1.28</ecNumber>
    </recommendedName>
</protein>
<dbReference type="Pfam" id="PF01520">
    <property type="entry name" value="Amidase_3"/>
    <property type="match status" value="1"/>
</dbReference>
<dbReference type="GO" id="GO:0030288">
    <property type="term" value="C:outer membrane-bounded periplasmic space"/>
    <property type="evidence" value="ECO:0007669"/>
    <property type="project" value="TreeGrafter"/>
</dbReference>
<dbReference type="GO" id="GO:0009253">
    <property type="term" value="P:peptidoglycan catabolic process"/>
    <property type="evidence" value="ECO:0007669"/>
    <property type="project" value="InterPro"/>
</dbReference>
<evidence type="ECO:0000256" key="3">
    <source>
        <dbReference type="ARBA" id="ARBA00022801"/>
    </source>
</evidence>
<dbReference type="CDD" id="cd02696">
    <property type="entry name" value="MurNAc-LAA"/>
    <property type="match status" value="1"/>
</dbReference>
<evidence type="ECO:0000259" key="4">
    <source>
        <dbReference type="SMART" id="SM00646"/>
    </source>
</evidence>
<dbReference type="Proteomes" id="UP000239907">
    <property type="component" value="Unassembled WGS sequence"/>
</dbReference>
<feature type="domain" description="MurNAc-LAA" evidence="4">
    <location>
        <begin position="68"/>
        <end position="177"/>
    </location>
</feature>
<dbReference type="PANTHER" id="PTHR30404">
    <property type="entry name" value="N-ACETYLMURAMOYL-L-ALANINE AMIDASE"/>
    <property type="match status" value="1"/>
</dbReference>
<evidence type="ECO:0000313" key="6">
    <source>
        <dbReference type="Proteomes" id="UP000239907"/>
    </source>
</evidence>
<dbReference type="PANTHER" id="PTHR30404:SF0">
    <property type="entry name" value="N-ACETYLMURAMOYL-L-ALANINE AMIDASE AMIC"/>
    <property type="match status" value="1"/>
</dbReference>
<comment type="catalytic activity">
    <reaction evidence="1">
        <text>Hydrolyzes the link between N-acetylmuramoyl residues and L-amino acid residues in certain cell-wall glycopeptides.</text>
        <dbReference type="EC" id="3.5.1.28"/>
    </reaction>
</comment>
<dbReference type="EC" id="3.5.1.28" evidence="2"/>
<comment type="caution">
    <text evidence="5">The sequence shown here is derived from an EMBL/GenBank/DDBJ whole genome shotgun (WGS) entry which is preliminary data.</text>
</comment>
<gene>
    <name evidence="5" type="ORF">BSZ32_10985</name>
</gene>
<evidence type="ECO:0000313" key="5">
    <source>
        <dbReference type="EMBL" id="PQJ30337.1"/>
    </source>
</evidence>
<keyword evidence="6" id="KW-1185">Reference proteome</keyword>
<name>A0A2S7U716_9BACT</name>
<dbReference type="Gene3D" id="3.40.630.40">
    <property type="entry name" value="Zn-dependent exopeptidases"/>
    <property type="match status" value="1"/>
</dbReference>
<evidence type="ECO:0000256" key="1">
    <source>
        <dbReference type="ARBA" id="ARBA00001561"/>
    </source>
</evidence>